<dbReference type="PANTHER" id="PTHR47027">
    <property type="entry name" value="REVERSE TRANSCRIPTASE DOMAIN-CONTAINING PROTEIN"/>
    <property type="match status" value="1"/>
</dbReference>
<evidence type="ECO:0000313" key="2">
    <source>
        <dbReference type="Proteomes" id="UP000277204"/>
    </source>
</evidence>
<accession>A0A183MVA8</accession>
<reference evidence="1 2" key="1">
    <citation type="submission" date="2018-11" db="EMBL/GenBank/DDBJ databases">
        <authorList>
            <consortium name="Pathogen Informatics"/>
        </authorList>
    </citation>
    <scope>NUCLEOTIDE SEQUENCE [LARGE SCALE GENOMIC DNA]</scope>
    <source>
        <strain evidence="1 2">Zambia</strain>
    </source>
</reference>
<proteinExistence type="predicted"/>
<dbReference type="EMBL" id="UZAI01018140">
    <property type="protein sequence ID" value="VDP33746.1"/>
    <property type="molecule type" value="Genomic_DNA"/>
</dbReference>
<name>A0A183MVA8_9TREM</name>
<gene>
    <name evidence="1" type="ORF">SMRZ_LOCUS19979</name>
</gene>
<sequence length="203" mass="22338">MKTSTSEGKHGIQWTSRMQLDDLDFSGDLALLSQTQQQMQEKTTSVAAASAAIGLNIHKVKSKALRYNTACTNTITIHGENLEDVNTFTYLGSITDEHGGSDADVKVRIGKARAAYLQLRNVWNSKQLSTNTKSYCSPIDLPGMVEPTKTYVSANIARLGRHDWQARPPRQGGSYGRAVHNNGNINVRICTGTIRIMLITIYP</sequence>
<dbReference type="Proteomes" id="UP000277204">
    <property type="component" value="Unassembled WGS sequence"/>
</dbReference>
<dbReference type="AlphaFoldDB" id="A0A183MVA8"/>
<protein>
    <submittedName>
        <fullName evidence="1">Uncharacterized protein</fullName>
    </submittedName>
</protein>
<evidence type="ECO:0000313" key="1">
    <source>
        <dbReference type="EMBL" id="VDP33746.1"/>
    </source>
</evidence>
<organism evidence="1 2">
    <name type="scientific">Schistosoma margrebowiei</name>
    <dbReference type="NCBI Taxonomy" id="48269"/>
    <lineage>
        <taxon>Eukaryota</taxon>
        <taxon>Metazoa</taxon>
        <taxon>Spiralia</taxon>
        <taxon>Lophotrochozoa</taxon>
        <taxon>Platyhelminthes</taxon>
        <taxon>Trematoda</taxon>
        <taxon>Digenea</taxon>
        <taxon>Strigeidida</taxon>
        <taxon>Schistosomatoidea</taxon>
        <taxon>Schistosomatidae</taxon>
        <taxon>Schistosoma</taxon>
    </lineage>
</organism>
<keyword evidence="2" id="KW-1185">Reference proteome</keyword>
<dbReference type="PANTHER" id="PTHR47027:SF25">
    <property type="entry name" value="REVERSE TRANSCRIPTASE DOMAIN-CONTAINING PROTEIN"/>
    <property type="match status" value="1"/>
</dbReference>